<protein>
    <submittedName>
        <fullName evidence="2">Lasso peptide biosynthesis B2 protein</fullName>
    </submittedName>
</protein>
<dbReference type="EMBL" id="RCZC01000005">
    <property type="protein sequence ID" value="TPG51757.1"/>
    <property type="molecule type" value="Genomic_DNA"/>
</dbReference>
<dbReference type="AlphaFoldDB" id="A0A502FQC8"/>
<proteinExistence type="predicted"/>
<dbReference type="Proteomes" id="UP000319931">
    <property type="component" value="Unassembled WGS sequence"/>
</dbReference>
<sequence length="214" mass="23309">MLRLADHLYGTVVGETPILFDVAKGRYLLLRGPAAENFRTLWDNESTSGGVAPLIEAGLVHDASTVKFEPGPQSAEVSYEDGSQPLPSRRLTIGAIHAQIVVRRALRRQKLPGVLKTLRARSGAPSRVIRSATHVTEADVSSAFVRSRLLLPSLDQCVARSIAIVSILGRYGHDATLIVGVRLPFAAHCWVQCENRVVSDPLDRARAFQPIFAL</sequence>
<dbReference type="InterPro" id="IPR053521">
    <property type="entry name" value="McjB-like"/>
</dbReference>
<evidence type="ECO:0000313" key="3">
    <source>
        <dbReference type="Proteomes" id="UP000319931"/>
    </source>
</evidence>
<accession>A0A502FQC8</accession>
<evidence type="ECO:0000313" key="2">
    <source>
        <dbReference type="EMBL" id="TPG51757.1"/>
    </source>
</evidence>
<evidence type="ECO:0000259" key="1">
    <source>
        <dbReference type="Pfam" id="PF13471"/>
    </source>
</evidence>
<comment type="caution">
    <text evidence="2">The sequence shown here is derived from an EMBL/GenBank/DDBJ whole genome shotgun (WGS) entry which is preliminary data.</text>
</comment>
<reference evidence="2 3" key="1">
    <citation type="journal article" date="2019" name="Environ. Microbiol.">
        <title>Species interactions and distinct microbial communities in high Arctic permafrost affected cryosols are associated with the CH4 and CO2 gas fluxes.</title>
        <authorList>
            <person name="Altshuler I."/>
            <person name="Hamel J."/>
            <person name="Turney S."/>
            <person name="Magnuson E."/>
            <person name="Levesque R."/>
            <person name="Greer C."/>
            <person name="Whyte L.G."/>
        </authorList>
    </citation>
    <scope>NUCLEOTIDE SEQUENCE [LARGE SCALE GENOMIC DNA]</scope>
    <source>
        <strain evidence="2 3">E6.1</strain>
    </source>
</reference>
<dbReference type="RefSeq" id="WP_140851517.1">
    <property type="nucleotide sequence ID" value="NZ_RCZC01000005.1"/>
</dbReference>
<dbReference type="NCBIfam" id="NF033537">
    <property type="entry name" value="lasso_biosyn_B2"/>
    <property type="match status" value="1"/>
</dbReference>
<dbReference type="Pfam" id="PF13471">
    <property type="entry name" value="Transglut_core3"/>
    <property type="match status" value="1"/>
</dbReference>
<keyword evidence="3" id="KW-1185">Reference proteome</keyword>
<gene>
    <name evidence="2" type="ORF">EAH76_17280</name>
</gene>
<organism evidence="2 3">
    <name type="scientific">Sphingomonas glacialis</name>
    <dbReference type="NCBI Taxonomy" id="658225"/>
    <lineage>
        <taxon>Bacteria</taxon>
        <taxon>Pseudomonadati</taxon>
        <taxon>Pseudomonadota</taxon>
        <taxon>Alphaproteobacteria</taxon>
        <taxon>Sphingomonadales</taxon>
        <taxon>Sphingomonadaceae</taxon>
        <taxon>Sphingomonas</taxon>
    </lineage>
</organism>
<dbReference type="InterPro" id="IPR032708">
    <property type="entry name" value="McjB_C"/>
</dbReference>
<dbReference type="OrthoDB" id="119963at2"/>
<name>A0A502FQC8_9SPHN</name>
<feature type="domain" description="Microcin J25-processing protein McjB C-terminal" evidence="1">
    <location>
        <begin position="103"/>
        <end position="212"/>
    </location>
</feature>